<name>A0A1D9FVI2_MOOP1</name>
<reference evidence="1" key="1">
    <citation type="journal article" date="2017" name="Proc. Natl. Acad. Sci. U.S.A.">
        <title>Comparative genomics uncovers the prolific and distinctive metabolic potential of the cyanobacterial genus Moorea.</title>
        <authorList>
            <person name="Leao T."/>
            <person name="Castelao G."/>
            <person name="Korobeynikov A."/>
            <person name="Monroe E.A."/>
            <person name="Podell S."/>
            <person name="Glukhov E."/>
            <person name="Allen E.E."/>
            <person name="Gerwick W.H."/>
            <person name="Gerwick L."/>
        </authorList>
    </citation>
    <scope>NUCLEOTIDE SEQUENCE</scope>
    <source>
        <strain evidence="1">JHB</strain>
    </source>
</reference>
<dbReference type="AlphaFoldDB" id="A0A1D9FVI2"/>
<dbReference type="Proteomes" id="UP000176944">
    <property type="component" value="Chromosome"/>
</dbReference>
<evidence type="ECO:0000313" key="1">
    <source>
        <dbReference type="EMBL" id="AOY79382.2"/>
    </source>
</evidence>
<sequence>MPGASPKSCLTWWVERASWWNGHLGGTGILVERASWWNGHLGGTGILVERASWWNGHLARFIPSRAVPTLATGKMRASPSYHAPYTTFTKVRYTRSQSGTAIPINHYQKPGTI</sequence>
<organism evidence="1">
    <name type="scientific">Moorena producens (strain JHB)</name>
    <dbReference type="NCBI Taxonomy" id="1454205"/>
    <lineage>
        <taxon>Bacteria</taxon>
        <taxon>Bacillati</taxon>
        <taxon>Cyanobacteriota</taxon>
        <taxon>Cyanophyceae</taxon>
        <taxon>Coleofasciculales</taxon>
        <taxon>Coleofasciculaceae</taxon>
        <taxon>Moorena</taxon>
    </lineage>
</organism>
<accession>A0A1D9FVI2</accession>
<dbReference type="EMBL" id="CP017708">
    <property type="protein sequence ID" value="AOY79382.2"/>
    <property type="molecule type" value="Genomic_DNA"/>
</dbReference>
<protein>
    <submittedName>
        <fullName evidence="1">Uncharacterized protein</fullName>
    </submittedName>
</protein>
<proteinExistence type="predicted"/>
<reference evidence="1" key="2">
    <citation type="submission" date="2022-10" db="EMBL/GenBank/DDBJ databases">
        <authorList>
            <person name="Ngo T.-E."/>
        </authorList>
    </citation>
    <scope>NUCLEOTIDE SEQUENCE</scope>
    <source>
        <strain evidence="1">JHB</strain>
    </source>
</reference>
<gene>
    <name evidence="1" type="ORF">BJP36_05060</name>
</gene>